<dbReference type="PANTHER" id="PTHR47649:SF1">
    <property type="entry name" value="RIBONUCLEASE D"/>
    <property type="match status" value="1"/>
</dbReference>
<dbReference type="OrthoDB" id="9800549at2"/>
<dbReference type="Gene3D" id="1.10.150.80">
    <property type="entry name" value="HRDC domain"/>
    <property type="match status" value="2"/>
</dbReference>
<evidence type="ECO:0000256" key="2">
    <source>
        <dbReference type="ARBA" id="ARBA00022694"/>
    </source>
</evidence>
<dbReference type="Pfam" id="PF01612">
    <property type="entry name" value="DNA_pol_A_exo1"/>
    <property type="match status" value="1"/>
</dbReference>
<comment type="function">
    <text evidence="6">Exonuclease involved in the 3' processing of various precursor tRNAs. Initiates hydrolysis at the 3'-terminus of an RNA molecule and releases 5'-mononucleotides.</text>
</comment>
<dbReference type="GO" id="GO:0000166">
    <property type="term" value="F:nucleotide binding"/>
    <property type="evidence" value="ECO:0007669"/>
    <property type="project" value="InterPro"/>
</dbReference>
<dbReference type="InterPro" id="IPR010997">
    <property type="entry name" value="HRDC-like_sf"/>
</dbReference>
<gene>
    <name evidence="6" type="primary">rnd</name>
    <name evidence="8" type="ORF">FX988_01156</name>
</gene>
<evidence type="ECO:0000256" key="6">
    <source>
        <dbReference type="HAMAP-Rule" id="MF_01899"/>
    </source>
</evidence>
<dbReference type="SMART" id="SM00474">
    <property type="entry name" value="35EXOc"/>
    <property type="match status" value="1"/>
</dbReference>
<dbReference type="Gene3D" id="3.30.420.10">
    <property type="entry name" value="Ribonuclease H-like superfamily/Ribonuclease H"/>
    <property type="match status" value="1"/>
</dbReference>
<dbReference type="NCBIfam" id="TIGR01388">
    <property type="entry name" value="rnd"/>
    <property type="match status" value="1"/>
</dbReference>
<name>A0A857JJW8_9ALTE</name>
<comment type="similarity">
    <text evidence="6">Belongs to the RNase D family.</text>
</comment>
<dbReference type="PANTHER" id="PTHR47649">
    <property type="entry name" value="RIBONUCLEASE D"/>
    <property type="match status" value="1"/>
</dbReference>
<evidence type="ECO:0000256" key="3">
    <source>
        <dbReference type="ARBA" id="ARBA00022722"/>
    </source>
</evidence>
<dbReference type="PROSITE" id="PS50967">
    <property type="entry name" value="HRDC"/>
    <property type="match status" value="1"/>
</dbReference>
<dbReference type="InterPro" id="IPR002121">
    <property type="entry name" value="HRDC_dom"/>
</dbReference>
<dbReference type="InterPro" id="IPR002562">
    <property type="entry name" value="3'-5'_exonuclease_dom"/>
</dbReference>
<comment type="catalytic activity">
    <reaction evidence="6">
        <text>Exonucleolytic cleavage that removes extra residues from the 3'-terminus of tRNA to produce 5'-mononucleotides.</text>
        <dbReference type="EC" id="3.1.13.5"/>
    </reaction>
</comment>
<keyword evidence="3 6" id="KW-0540">Nuclease</keyword>
<comment type="subcellular location">
    <subcellularLocation>
        <location evidence="6">Cytoplasm</location>
    </subcellularLocation>
</comment>
<sequence>MQYISITTNETLNAYCAQLAKADAIAVDTEFVRTRTLYPKLGLIQIYDGQQIALIDPLEISDFSALKAILTDENIVKVLHSCSEDIETFICALDVVPKPIFDSQFAAAIVGMGPSLGYAKLVEVMLDIQVDKGESRTDWLARPLSPEQCRYAAYDVLYLFQLYPTLLNKTRAQGRQAWVFAEMENLSRKKQSQIPYELLYLNIKNNWHVTGKSLYVLQQLAAWRAKEAQQRDLALNFVVRETNLVEVAKKLPTSKNALHQISGLTPQEIRINGQAMLDIVAAAEQVDAAQYPQPVERLVDFSRFKKVAAAVRQVCVQTAEKLHIPVELIGSKKQINQLIKWCWFKEDDTRAQGLLPDLLEGWRGEHLRGALENVDGLNMLVSIRAGESNDA</sequence>
<dbReference type="CDD" id="cd06142">
    <property type="entry name" value="RNaseD_exo"/>
    <property type="match status" value="1"/>
</dbReference>
<evidence type="ECO:0000256" key="5">
    <source>
        <dbReference type="ARBA" id="ARBA00022839"/>
    </source>
</evidence>
<dbReference type="Pfam" id="PF00570">
    <property type="entry name" value="HRDC"/>
    <property type="match status" value="1"/>
</dbReference>
<keyword evidence="9" id="KW-1185">Reference proteome</keyword>
<dbReference type="InterPro" id="IPR048579">
    <property type="entry name" value="RNAseD_HRDC_C"/>
</dbReference>
<keyword evidence="4 6" id="KW-0378">Hydrolase</keyword>
<keyword evidence="1 6" id="KW-0963">Cytoplasm</keyword>
<feature type="domain" description="HRDC" evidence="7">
    <location>
        <begin position="210"/>
        <end position="290"/>
    </location>
</feature>
<dbReference type="GO" id="GO:0033890">
    <property type="term" value="F:ribonuclease D activity"/>
    <property type="evidence" value="ECO:0007669"/>
    <property type="project" value="UniProtKB-UniRule"/>
</dbReference>
<dbReference type="GO" id="GO:0008408">
    <property type="term" value="F:3'-5' exonuclease activity"/>
    <property type="evidence" value="ECO:0007669"/>
    <property type="project" value="InterPro"/>
</dbReference>
<evidence type="ECO:0000259" key="7">
    <source>
        <dbReference type="PROSITE" id="PS50967"/>
    </source>
</evidence>
<dbReference type="SUPFAM" id="SSF47819">
    <property type="entry name" value="HRDC-like"/>
    <property type="match status" value="2"/>
</dbReference>
<keyword evidence="2 6" id="KW-0819">tRNA processing</keyword>
<accession>A0A857JJW8</accession>
<dbReference type="Pfam" id="PF21293">
    <property type="entry name" value="RNAseD_HRDC_C"/>
    <property type="match status" value="1"/>
</dbReference>
<dbReference type="InterPro" id="IPR044876">
    <property type="entry name" value="HRDC_dom_sf"/>
</dbReference>
<dbReference type="EC" id="3.1.13.5" evidence="6"/>
<dbReference type="AlphaFoldDB" id="A0A857JJW8"/>
<dbReference type="InterPro" id="IPR012337">
    <property type="entry name" value="RNaseH-like_sf"/>
</dbReference>
<dbReference type="SUPFAM" id="SSF53098">
    <property type="entry name" value="Ribonuclease H-like"/>
    <property type="match status" value="1"/>
</dbReference>
<organism evidence="8 9">
    <name type="scientific">Paraglaciecola mesophila</name>
    <dbReference type="NCBI Taxonomy" id="197222"/>
    <lineage>
        <taxon>Bacteria</taxon>
        <taxon>Pseudomonadati</taxon>
        <taxon>Pseudomonadota</taxon>
        <taxon>Gammaproteobacteria</taxon>
        <taxon>Alteromonadales</taxon>
        <taxon>Alteromonadaceae</taxon>
        <taxon>Paraglaciecola</taxon>
    </lineage>
</organism>
<keyword evidence="5 6" id="KW-0269">Exonuclease</keyword>
<dbReference type="GO" id="GO:0005737">
    <property type="term" value="C:cytoplasm"/>
    <property type="evidence" value="ECO:0007669"/>
    <property type="project" value="UniProtKB-SubCell"/>
</dbReference>
<comment type="cofactor">
    <cofactor evidence="6">
        <name>a divalent metal cation</name>
        <dbReference type="ChEBI" id="CHEBI:60240"/>
    </cofactor>
</comment>
<reference evidence="8 9" key="1">
    <citation type="submission" date="2019-12" db="EMBL/GenBank/DDBJ databases">
        <title>Genome sequencing and assembly of endphytes of Porphyra tenera.</title>
        <authorList>
            <person name="Park J.M."/>
            <person name="Shin R."/>
            <person name="Jo S.H."/>
        </authorList>
    </citation>
    <scope>NUCLEOTIDE SEQUENCE [LARGE SCALE GENOMIC DNA]</scope>
    <source>
        <strain evidence="8 9">GPM4</strain>
    </source>
</reference>
<dbReference type="KEGG" id="pmes:FX988_01156"/>
<dbReference type="HAMAP" id="MF_01899">
    <property type="entry name" value="RNase_D"/>
    <property type="match status" value="1"/>
</dbReference>
<dbReference type="InterPro" id="IPR051086">
    <property type="entry name" value="RNase_D-like"/>
</dbReference>
<dbReference type="SMART" id="SM00341">
    <property type="entry name" value="HRDC"/>
    <property type="match status" value="1"/>
</dbReference>
<dbReference type="RefSeq" id="WP_160178731.1">
    <property type="nucleotide sequence ID" value="NZ_CP047656.1"/>
</dbReference>
<evidence type="ECO:0000313" key="8">
    <source>
        <dbReference type="EMBL" id="QHJ10934.1"/>
    </source>
</evidence>
<dbReference type="GO" id="GO:0042780">
    <property type="term" value="P:tRNA 3'-end processing"/>
    <property type="evidence" value="ECO:0007669"/>
    <property type="project" value="UniProtKB-UniRule"/>
</dbReference>
<dbReference type="InterPro" id="IPR006292">
    <property type="entry name" value="RNase_D"/>
</dbReference>
<evidence type="ECO:0000313" key="9">
    <source>
        <dbReference type="Proteomes" id="UP000464524"/>
    </source>
</evidence>
<dbReference type="GO" id="GO:0003676">
    <property type="term" value="F:nucleic acid binding"/>
    <property type="evidence" value="ECO:0007669"/>
    <property type="project" value="InterPro"/>
</dbReference>
<dbReference type="Proteomes" id="UP000464524">
    <property type="component" value="Chromosome"/>
</dbReference>
<dbReference type="EMBL" id="CP047656">
    <property type="protein sequence ID" value="QHJ10934.1"/>
    <property type="molecule type" value="Genomic_DNA"/>
</dbReference>
<evidence type="ECO:0000256" key="1">
    <source>
        <dbReference type="ARBA" id="ARBA00022490"/>
    </source>
</evidence>
<proteinExistence type="inferred from homology"/>
<dbReference type="InterPro" id="IPR036397">
    <property type="entry name" value="RNaseH_sf"/>
</dbReference>
<protein>
    <recommendedName>
        <fullName evidence="6">Ribonuclease D</fullName>
        <shortName evidence="6">RNase D</shortName>
        <ecNumber evidence="6">3.1.13.5</ecNumber>
    </recommendedName>
</protein>
<evidence type="ECO:0000256" key="4">
    <source>
        <dbReference type="ARBA" id="ARBA00022801"/>
    </source>
</evidence>